<dbReference type="SUPFAM" id="SSF46689">
    <property type="entry name" value="Homeodomain-like"/>
    <property type="match status" value="2"/>
</dbReference>
<dbReference type="PANTHER" id="PTHR43280">
    <property type="entry name" value="ARAC-FAMILY TRANSCRIPTIONAL REGULATOR"/>
    <property type="match status" value="1"/>
</dbReference>
<dbReference type="PRINTS" id="PR00032">
    <property type="entry name" value="HTHARAC"/>
</dbReference>
<dbReference type="PROSITE" id="PS01124">
    <property type="entry name" value="HTH_ARAC_FAMILY_2"/>
    <property type="match status" value="1"/>
</dbReference>
<keyword evidence="2" id="KW-0238">DNA-binding</keyword>
<dbReference type="RefSeq" id="WP_185164321.1">
    <property type="nucleotide sequence ID" value="NZ_JACKWY010000004.1"/>
</dbReference>
<dbReference type="InterPro" id="IPR009057">
    <property type="entry name" value="Homeodomain-like_sf"/>
</dbReference>
<keyword evidence="3" id="KW-0804">Transcription</keyword>
<evidence type="ECO:0000259" key="4">
    <source>
        <dbReference type="PROSITE" id="PS01124"/>
    </source>
</evidence>
<evidence type="ECO:0000313" key="6">
    <source>
        <dbReference type="Proteomes" id="UP000585258"/>
    </source>
</evidence>
<name>A0A7X0SCA0_9CLOT</name>
<dbReference type="InterPro" id="IPR018060">
    <property type="entry name" value="HTH_AraC"/>
</dbReference>
<sequence>MKGYYEKTVLEQDFPFRLFFNDGYVITPHHWHEDIEIIYLIEGDVKAGVNNQLYNLKKDDILIIPPGGVHYFLKEMDYSERAVIQFRMSIYDTFLTGNKDRVAIKPMFNKCRFLSEGDEFYELMRNEIKSIIKEYEQKDNGYKIFLKARLYDLAGILMRYMPKDCEDINYDKQKERLGKLDNVMRYVEKNYSDKIVLDEIANVAGFSKFHFARFFKENTGMTFIDYLNNFRISMAEWTLINEDCSITEVSFKTGFNSIKTFNRVFKQLKGCSPMEYRKIVDKI</sequence>
<dbReference type="GO" id="GO:0003700">
    <property type="term" value="F:DNA-binding transcription factor activity"/>
    <property type="evidence" value="ECO:0007669"/>
    <property type="project" value="InterPro"/>
</dbReference>
<gene>
    <name evidence="5" type="ORF">H7E68_08915</name>
</gene>
<dbReference type="AlphaFoldDB" id="A0A7X0SCA0"/>
<dbReference type="Pfam" id="PF02311">
    <property type="entry name" value="AraC_binding"/>
    <property type="match status" value="1"/>
</dbReference>
<dbReference type="SUPFAM" id="SSF51215">
    <property type="entry name" value="Regulatory protein AraC"/>
    <property type="match status" value="1"/>
</dbReference>
<evidence type="ECO:0000313" key="5">
    <source>
        <dbReference type="EMBL" id="MBB6714850.1"/>
    </source>
</evidence>
<dbReference type="InterPro" id="IPR014710">
    <property type="entry name" value="RmlC-like_jellyroll"/>
</dbReference>
<dbReference type="InterPro" id="IPR018062">
    <property type="entry name" value="HTH_AraC-typ_CS"/>
</dbReference>
<dbReference type="InterPro" id="IPR037923">
    <property type="entry name" value="HTH-like"/>
</dbReference>
<dbReference type="Proteomes" id="UP000585258">
    <property type="component" value="Unassembled WGS sequence"/>
</dbReference>
<evidence type="ECO:0000256" key="1">
    <source>
        <dbReference type="ARBA" id="ARBA00023015"/>
    </source>
</evidence>
<dbReference type="SMART" id="SM00342">
    <property type="entry name" value="HTH_ARAC"/>
    <property type="match status" value="1"/>
</dbReference>
<reference evidence="5 6" key="1">
    <citation type="submission" date="2020-08" db="EMBL/GenBank/DDBJ databases">
        <title>Clostridia isolated from Swiss meat.</title>
        <authorList>
            <person name="Wambui J."/>
            <person name="Stevens M.J.A."/>
            <person name="Stephan R."/>
        </authorList>
    </citation>
    <scope>NUCLEOTIDE SEQUENCE [LARGE SCALE GENOMIC DNA]</scope>
    <source>
        <strain evidence="5 6">CM001</strain>
    </source>
</reference>
<comment type="caution">
    <text evidence="5">The sequence shown here is derived from an EMBL/GenBank/DDBJ whole genome shotgun (WGS) entry which is preliminary data.</text>
</comment>
<dbReference type="InterPro" id="IPR003313">
    <property type="entry name" value="AraC-bd"/>
</dbReference>
<dbReference type="Gene3D" id="1.10.10.60">
    <property type="entry name" value="Homeodomain-like"/>
    <property type="match status" value="2"/>
</dbReference>
<dbReference type="EMBL" id="JACKWY010000004">
    <property type="protein sequence ID" value="MBB6714850.1"/>
    <property type="molecule type" value="Genomic_DNA"/>
</dbReference>
<dbReference type="PROSITE" id="PS00041">
    <property type="entry name" value="HTH_ARAC_FAMILY_1"/>
    <property type="match status" value="1"/>
</dbReference>
<dbReference type="PANTHER" id="PTHR43280:SF28">
    <property type="entry name" value="HTH-TYPE TRANSCRIPTIONAL ACTIVATOR RHAS"/>
    <property type="match status" value="1"/>
</dbReference>
<evidence type="ECO:0000256" key="2">
    <source>
        <dbReference type="ARBA" id="ARBA00023125"/>
    </source>
</evidence>
<dbReference type="GO" id="GO:0043565">
    <property type="term" value="F:sequence-specific DNA binding"/>
    <property type="evidence" value="ECO:0007669"/>
    <property type="project" value="InterPro"/>
</dbReference>
<keyword evidence="1" id="KW-0805">Transcription regulation</keyword>
<evidence type="ECO:0000256" key="3">
    <source>
        <dbReference type="ARBA" id="ARBA00023163"/>
    </source>
</evidence>
<proteinExistence type="predicted"/>
<dbReference type="InterPro" id="IPR020449">
    <property type="entry name" value="Tscrpt_reg_AraC-type_HTH"/>
</dbReference>
<feature type="domain" description="HTH araC/xylS-type" evidence="4">
    <location>
        <begin position="181"/>
        <end position="279"/>
    </location>
</feature>
<dbReference type="Pfam" id="PF12833">
    <property type="entry name" value="HTH_18"/>
    <property type="match status" value="1"/>
</dbReference>
<protein>
    <submittedName>
        <fullName evidence="5">Helix-turn-helix transcriptional regulator</fullName>
    </submittedName>
</protein>
<accession>A0A7X0SCA0</accession>
<dbReference type="CDD" id="cd02208">
    <property type="entry name" value="cupin_RmlC-like"/>
    <property type="match status" value="1"/>
</dbReference>
<dbReference type="Gene3D" id="2.60.120.10">
    <property type="entry name" value="Jelly Rolls"/>
    <property type="match status" value="1"/>
</dbReference>
<organism evidence="5 6">
    <name type="scientific">Clostridium gasigenes</name>
    <dbReference type="NCBI Taxonomy" id="94869"/>
    <lineage>
        <taxon>Bacteria</taxon>
        <taxon>Bacillati</taxon>
        <taxon>Bacillota</taxon>
        <taxon>Clostridia</taxon>
        <taxon>Eubacteriales</taxon>
        <taxon>Clostridiaceae</taxon>
        <taxon>Clostridium</taxon>
    </lineage>
</organism>